<keyword evidence="4 8" id="KW-0808">Transferase</keyword>
<evidence type="ECO:0000256" key="8">
    <source>
        <dbReference type="RuleBase" id="RU365103"/>
    </source>
</evidence>
<dbReference type="EMBL" id="JADIMW010000020">
    <property type="protein sequence ID" value="MBO8437657.1"/>
    <property type="molecule type" value="Genomic_DNA"/>
</dbReference>
<dbReference type="AlphaFoldDB" id="A0A9D9E1A3"/>
<comment type="caution">
    <text evidence="10">The sequence shown here is derived from an EMBL/GenBank/DDBJ whole genome shotgun (WGS) entry which is preliminary data.</text>
</comment>
<evidence type="ECO:0000256" key="1">
    <source>
        <dbReference type="ARBA" id="ARBA00004713"/>
    </source>
</evidence>
<comment type="subcellular location">
    <subcellularLocation>
        <location evidence="8">Cell membrane</location>
    </subcellularLocation>
</comment>
<gene>
    <name evidence="10" type="ORF">IAC54_02000</name>
</gene>
<feature type="active site" description="Proton acceptor" evidence="7">
    <location>
        <position position="60"/>
    </location>
</feature>
<accession>A0A9D9E1A3</accession>
<dbReference type="PANTHER" id="PTHR42755:SF1">
    <property type="entry name" value="3-DEOXY-D-MANNO-OCTULOSONIC ACID TRANSFERASE, MITOCHONDRIAL-RELATED"/>
    <property type="match status" value="1"/>
</dbReference>
<proteinExistence type="inferred from homology"/>
<dbReference type="Proteomes" id="UP000823636">
    <property type="component" value="Unassembled WGS sequence"/>
</dbReference>
<evidence type="ECO:0000259" key="9">
    <source>
        <dbReference type="Pfam" id="PF04413"/>
    </source>
</evidence>
<dbReference type="InterPro" id="IPR039901">
    <property type="entry name" value="Kdotransferase"/>
</dbReference>
<evidence type="ECO:0000256" key="7">
    <source>
        <dbReference type="PIRSR" id="PIRSR639901-1"/>
    </source>
</evidence>
<protein>
    <recommendedName>
        <fullName evidence="3 8">3-deoxy-D-manno-octulosonic acid transferase</fullName>
        <shortName evidence="8">Kdo transferase</shortName>
        <ecNumber evidence="2 8">2.4.99.12</ecNumber>
    </recommendedName>
    <alternativeName>
        <fullName evidence="5 8">Lipid IV(A) 3-deoxy-D-manno-octulosonic acid transferase</fullName>
    </alternativeName>
</protein>
<dbReference type="Pfam" id="PF04413">
    <property type="entry name" value="Glycos_transf_N"/>
    <property type="match status" value="1"/>
</dbReference>
<dbReference type="EC" id="2.4.99.12" evidence="2 8"/>
<dbReference type="InterPro" id="IPR038107">
    <property type="entry name" value="Glycos_transf_N_sf"/>
</dbReference>
<evidence type="ECO:0000256" key="2">
    <source>
        <dbReference type="ARBA" id="ARBA00012621"/>
    </source>
</evidence>
<evidence type="ECO:0000256" key="4">
    <source>
        <dbReference type="ARBA" id="ARBA00022679"/>
    </source>
</evidence>
<evidence type="ECO:0000256" key="3">
    <source>
        <dbReference type="ARBA" id="ARBA00019077"/>
    </source>
</evidence>
<evidence type="ECO:0000313" key="10">
    <source>
        <dbReference type="EMBL" id="MBO8437657.1"/>
    </source>
</evidence>
<dbReference type="GO" id="GO:0009244">
    <property type="term" value="P:lipopolysaccharide core region biosynthetic process"/>
    <property type="evidence" value="ECO:0007669"/>
    <property type="project" value="UniProtKB-UniRule"/>
</dbReference>
<reference evidence="10" key="2">
    <citation type="journal article" date="2021" name="PeerJ">
        <title>Extensive microbial diversity within the chicken gut microbiome revealed by metagenomics and culture.</title>
        <authorList>
            <person name="Gilroy R."/>
            <person name="Ravi A."/>
            <person name="Getino M."/>
            <person name="Pursley I."/>
            <person name="Horton D.L."/>
            <person name="Alikhan N.F."/>
            <person name="Baker D."/>
            <person name="Gharbi K."/>
            <person name="Hall N."/>
            <person name="Watson M."/>
            <person name="Adriaenssens E.M."/>
            <person name="Foster-Nyarko E."/>
            <person name="Jarju S."/>
            <person name="Secka A."/>
            <person name="Antonio M."/>
            <person name="Oren A."/>
            <person name="Chaudhuri R.R."/>
            <person name="La Ragione R."/>
            <person name="Hildebrand F."/>
            <person name="Pallen M.J."/>
        </authorList>
    </citation>
    <scope>NUCLEOTIDE SEQUENCE</scope>
    <source>
        <strain evidence="10">G3-4614</strain>
    </source>
</reference>
<dbReference type="InterPro" id="IPR007507">
    <property type="entry name" value="Glycos_transf_N"/>
</dbReference>
<comment type="catalytic activity">
    <reaction evidence="6 8">
        <text>lipid IVA (E. coli) + CMP-3-deoxy-beta-D-manno-octulosonate = alpha-Kdo-(2-&gt;6)-lipid IVA (E. coli) + CMP + H(+)</text>
        <dbReference type="Rhea" id="RHEA:28066"/>
        <dbReference type="ChEBI" id="CHEBI:15378"/>
        <dbReference type="ChEBI" id="CHEBI:58603"/>
        <dbReference type="ChEBI" id="CHEBI:60364"/>
        <dbReference type="ChEBI" id="CHEBI:60377"/>
        <dbReference type="ChEBI" id="CHEBI:85987"/>
        <dbReference type="EC" id="2.4.99.12"/>
    </reaction>
</comment>
<dbReference type="Gene3D" id="3.40.50.2000">
    <property type="entry name" value="Glycogen Phosphorylase B"/>
    <property type="match status" value="1"/>
</dbReference>
<dbReference type="SUPFAM" id="SSF53756">
    <property type="entry name" value="UDP-Glycosyltransferase/glycogen phosphorylase"/>
    <property type="match status" value="1"/>
</dbReference>
<keyword evidence="8" id="KW-1003">Cell membrane</keyword>
<name>A0A9D9E1A3_9BACT</name>
<comment type="pathway">
    <text evidence="1 8">Bacterial outer membrane biogenesis; LPS core biosynthesis.</text>
</comment>
<evidence type="ECO:0000313" key="11">
    <source>
        <dbReference type="Proteomes" id="UP000823636"/>
    </source>
</evidence>
<dbReference type="GO" id="GO:0009245">
    <property type="term" value="P:lipid A biosynthetic process"/>
    <property type="evidence" value="ECO:0007669"/>
    <property type="project" value="TreeGrafter"/>
</dbReference>
<keyword evidence="8" id="KW-0448">Lipopolysaccharide biosynthesis</keyword>
<organism evidence="10 11">
    <name type="scientific">Candidatus Caccoplasma merdipullorum</name>
    <dbReference type="NCBI Taxonomy" id="2840718"/>
    <lineage>
        <taxon>Bacteria</taxon>
        <taxon>Pseudomonadati</taxon>
        <taxon>Bacteroidota</taxon>
        <taxon>Bacteroidia</taxon>
        <taxon>Bacteroidales</taxon>
        <taxon>Bacteroidaceae</taxon>
        <taxon>Bacteroidaceae incertae sedis</taxon>
        <taxon>Candidatus Caccoplasma</taxon>
    </lineage>
</organism>
<dbReference type="PANTHER" id="PTHR42755">
    <property type="entry name" value="3-DEOXY-MANNO-OCTULOSONATE CYTIDYLYLTRANSFERASE"/>
    <property type="match status" value="1"/>
</dbReference>
<evidence type="ECO:0000256" key="5">
    <source>
        <dbReference type="ARBA" id="ARBA00031445"/>
    </source>
</evidence>
<comment type="similarity">
    <text evidence="8">Belongs to the glycosyltransferase group 1 family.</text>
</comment>
<dbReference type="GO" id="GO:0005886">
    <property type="term" value="C:plasma membrane"/>
    <property type="evidence" value="ECO:0007669"/>
    <property type="project" value="UniProtKB-SubCell"/>
</dbReference>
<reference evidence="10" key="1">
    <citation type="submission" date="2020-10" db="EMBL/GenBank/DDBJ databases">
        <authorList>
            <person name="Gilroy R."/>
        </authorList>
    </citation>
    <scope>NUCLEOTIDE SEQUENCE</scope>
    <source>
        <strain evidence="10">G3-4614</strain>
    </source>
</reference>
<sequence>MNPLYNFAISAYKTAVKIASVRNDKAKRMLDGHKEIFDILKRNISATDDYIWIHASSLGEFEQGRPIIEAIKNLNPKQKILLTFFSPSGYDVRKNYPLADTVCYLPFDLPGNVEKFLDLAHPRMAIFIKYEFWGNYLNALNKRGIPVYIISSIFRPTQIFFKPHGKMFRRMLGYYKHLFVQDETSRKLLEGIGITNVSVTGDTRFDRVIKICDESAEIPFAEKFAEGHRTMIAGSSWPHDEDIFIEYFNTHPDMKLIIAPHEITDEHLAYIASLLKRPALRYSEREGKNPADYDCLIIDCFGLLASIYRYGQIAYIGGGFGVGIHNVPEAAVYGIPVIFGPNFRKFKEARDLLEAEGAYTISNSDEFNAVMQLLGDDTKREKSGKTAGKYIRRNAGATKRIIDMLPITK</sequence>
<keyword evidence="8" id="KW-0472">Membrane</keyword>
<evidence type="ECO:0000256" key="6">
    <source>
        <dbReference type="ARBA" id="ARBA00049183"/>
    </source>
</evidence>
<dbReference type="Gene3D" id="3.40.50.11720">
    <property type="entry name" value="3-Deoxy-D-manno-octulosonic-acid transferase, N-terminal domain"/>
    <property type="match status" value="1"/>
</dbReference>
<feature type="domain" description="3-deoxy-D-manno-octulosonic-acid transferase N-terminal" evidence="9">
    <location>
        <begin position="42"/>
        <end position="206"/>
    </location>
</feature>
<dbReference type="GO" id="GO:0043842">
    <property type="term" value="F:Kdo transferase activity"/>
    <property type="evidence" value="ECO:0007669"/>
    <property type="project" value="UniProtKB-EC"/>
</dbReference>
<comment type="function">
    <text evidence="8">Involved in lipopolysaccharide (LPS) biosynthesis. Catalyzes the transfer of 3-deoxy-D-manno-octulosonate (Kdo) residue(s) from CMP-Kdo to lipid IV(A), the tetraacyldisaccharide-1,4'-bisphosphate precursor of lipid A.</text>
</comment>